<keyword evidence="11" id="KW-0131">Cell cycle</keyword>
<gene>
    <name evidence="17" type="ORF">GK108_28050</name>
</gene>
<evidence type="ECO:0000256" key="14">
    <source>
        <dbReference type="SAM" id="SignalP"/>
    </source>
</evidence>
<dbReference type="FunFam" id="1.10.287.130:FF:000038">
    <property type="entry name" value="Sensory transduction histidine kinase"/>
    <property type="match status" value="1"/>
</dbReference>
<evidence type="ECO:0000256" key="11">
    <source>
        <dbReference type="ARBA" id="ARBA00023306"/>
    </source>
</evidence>
<dbReference type="InterPro" id="IPR013783">
    <property type="entry name" value="Ig-like_fold"/>
</dbReference>
<dbReference type="SUPFAM" id="SSF52172">
    <property type="entry name" value="CheY-like"/>
    <property type="match status" value="1"/>
</dbReference>
<dbReference type="Pfam" id="PF07494">
    <property type="entry name" value="Reg_prop"/>
    <property type="match status" value="1"/>
</dbReference>
<evidence type="ECO:0000256" key="13">
    <source>
        <dbReference type="SAM" id="Phobius"/>
    </source>
</evidence>
<evidence type="ECO:0000256" key="12">
    <source>
        <dbReference type="PROSITE-ProRule" id="PRU00169"/>
    </source>
</evidence>
<keyword evidence="14" id="KW-0732">Signal</keyword>
<evidence type="ECO:0000256" key="10">
    <source>
        <dbReference type="ARBA" id="ARBA00023136"/>
    </source>
</evidence>
<dbReference type="GO" id="GO:0005524">
    <property type="term" value="F:ATP binding"/>
    <property type="evidence" value="ECO:0007669"/>
    <property type="project" value="UniProtKB-KW"/>
</dbReference>
<dbReference type="RefSeq" id="WP_163954903.1">
    <property type="nucleotide sequence ID" value="NZ_JAAFZH010000020.1"/>
</dbReference>
<keyword evidence="8" id="KW-0067">ATP-binding</keyword>
<dbReference type="EC" id="2.7.13.3" evidence="3"/>
<evidence type="ECO:0000256" key="2">
    <source>
        <dbReference type="ARBA" id="ARBA00004370"/>
    </source>
</evidence>
<accession>A0A6L9LEI6</accession>
<dbReference type="PROSITE" id="PS50109">
    <property type="entry name" value="HIS_KIN"/>
    <property type="match status" value="1"/>
</dbReference>
<dbReference type="SUPFAM" id="SSF55874">
    <property type="entry name" value="ATPase domain of HSP90 chaperone/DNA topoisomerase II/histidine kinase"/>
    <property type="match status" value="1"/>
</dbReference>
<dbReference type="GO" id="GO:0005886">
    <property type="term" value="C:plasma membrane"/>
    <property type="evidence" value="ECO:0007669"/>
    <property type="project" value="TreeGrafter"/>
</dbReference>
<feature type="signal peptide" evidence="14">
    <location>
        <begin position="1"/>
        <end position="22"/>
    </location>
</feature>
<evidence type="ECO:0000256" key="1">
    <source>
        <dbReference type="ARBA" id="ARBA00000085"/>
    </source>
</evidence>
<feature type="domain" description="Response regulatory" evidence="16">
    <location>
        <begin position="1097"/>
        <end position="1213"/>
    </location>
</feature>
<feature type="transmembrane region" description="Helical" evidence="13">
    <location>
        <begin position="775"/>
        <end position="795"/>
    </location>
</feature>
<evidence type="ECO:0000256" key="5">
    <source>
        <dbReference type="ARBA" id="ARBA00022679"/>
    </source>
</evidence>
<dbReference type="Gene3D" id="2.60.40.10">
    <property type="entry name" value="Immunoglobulins"/>
    <property type="match status" value="1"/>
</dbReference>
<keyword evidence="5" id="KW-0808">Transferase</keyword>
<keyword evidence="4 12" id="KW-0597">Phosphoprotein</keyword>
<evidence type="ECO:0000259" key="16">
    <source>
        <dbReference type="PROSITE" id="PS50110"/>
    </source>
</evidence>
<dbReference type="InterPro" id="IPR036097">
    <property type="entry name" value="HisK_dim/P_sf"/>
</dbReference>
<dbReference type="GO" id="GO:0000155">
    <property type="term" value="F:phosphorelay sensor kinase activity"/>
    <property type="evidence" value="ECO:0007669"/>
    <property type="project" value="InterPro"/>
</dbReference>
<dbReference type="SUPFAM" id="SSF50998">
    <property type="entry name" value="Quinoprotein alcohol dehydrogenase-like"/>
    <property type="match status" value="1"/>
</dbReference>
<keyword evidence="18" id="KW-1185">Reference proteome</keyword>
<dbReference type="SMART" id="SM00448">
    <property type="entry name" value="REC"/>
    <property type="match status" value="1"/>
</dbReference>
<dbReference type="InterPro" id="IPR011110">
    <property type="entry name" value="Reg_prop"/>
</dbReference>
<feature type="modified residue" description="4-aspartylphosphate" evidence="12">
    <location>
        <position position="1146"/>
    </location>
</feature>
<dbReference type="InterPro" id="IPR011006">
    <property type="entry name" value="CheY-like_superfamily"/>
</dbReference>
<dbReference type="PANTHER" id="PTHR43047">
    <property type="entry name" value="TWO-COMPONENT HISTIDINE PROTEIN KINASE"/>
    <property type="match status" value="1"/>
</dbReference>
<dbReference type="PANTHER" id="PTHR43047:SF72">
    <property type="entry name" value="OSMOSENSING HISTIDINE PROTEIN KINASE SLN1"/>
    <property type="match status" value="1"/>
</dbReference>
<evidence type="ECO:0000256" key="3">
    <source>
        <dbReference type="ARBA" id="ARBA00012438"/>
    </source>
</evidence>
<dbReference type="Pfam" id="PF02518">
    <property type="entry name" value="HATPase_c"/>
    <property type="match status" value="1"/>
</dbReference>
<evidence type="ECO:0000313" key="17">
    <source>
        <dbReference type="EMBL" id="NDU98770.1"/>
    </source>
</evidence>
<comment type="catalytic activity">
    <reaction evidence="1">
        <text>ATP + protein L-histidine = ADP + protein N-phospho-L-histidine.</text>
        <dbReference type="EC" id="2.7.13.3"/>
    </reaction>
</comment>
<dbReference type="CDD" id="cd17546">
    <property type="entry name" value="REC_hyHK_CKI1_RcsC-like"/>
    <property type="match status" value="1"/>
</dbReference>
<dbReference type="InterPro" id="IPR001789">
    <property type="entry name" value="Sig_transdc_resp-reg_receiver"/>
</dbReference>
<evidence type="ECO:0000256" key="7">
    <source>
        <dbReference type="ARBA" id="ARBA00022777"/>
    </source>
</evidence>
<keyword evidence="6" id="KW-0547">Nucleotide-binding</keyword>
<evidence type="ECO:0000313" key="18">
    <source>
        <dbReference type="Proteomes" id="UP000474175"/>
    </source>
</evidence>
<dbReference type="Gene3D" id="1.10.287.130">
    <property type="match status" value="1"/>
</dbReference>
<dbReference type="SUPFAM" id="SSF47384">
    <property type="entry name" value="Homodimeric domain of signal transducing histidine kinase"/>
    <property type="match status" value="1"/>
</dbReference>
<keyword evidence="9" id="KW-0902">Two-component regulatory system</keyword>
<keyword evidence="13" id="KW-1133">Transmembrane helix</keyword>
<dbReference type="Gene3D" id="3.40.50.2300">
    <property type="match status" value="1"/>
</dbReference>
<dbReference type="Gene3D" id="2.130.10.10">
    <property type="entry name" value="YVTN repeat-like/Quinoprotein amine dehydrogenase"/>
    <property type="match status" value="3"/>
</dbReference>
<evidence type="ECO:0000256" key="6">
    <source>
        <dbReference type="ARBA" id="ARBA00022741"/>
    </source>
</evidence>
<dbReference type="SUPFAM" id="SSF69322">
    <property type="entry name" value="Tricorn protease domain 2"/>
    <property type="match status" value="1"/>
</dbReference>
<dbReference type="Pfam" id="PF00072">
    <property type="entry name" value="Response_reg"/>
    <property type="match status" value="1"/>
</dbReference>
<dbReference type="CDD" id="cd16922">
    <property type="entry name" value="HATPase_EvgS-ArcB-TorS-like"/>
    <property type="match status" value="1"/>
</dbReference>
<evidence type="ECO:0000259" key="15">
    <source>
        <dbReference type="PROSITE" id="PS50109"/>
    </source>
</evidence>
<dbReference type="GO" id="GO:0009927">
    <property type="term" value="F:histidine phosphotransfer kinase activity"/>
    <property type="evidence" value="ECO:0007669"/>
    <property type="project" value="TreeGrafter"/>
</dbReference>
<protein>
    <recommendedName>
        <fullName evidence="3">histidine kinase</fullName>
        <ecNumber evidence="3">2.7.13.3</ecNumber>
    </recommendedName>
</protein>
<dbReference type="FunFam" id="3.30.565.10:FF:000010">
    <property type="entry name" value="Sensor histidine kinase RcsC"/>
    <property type="match status" value="1"/>
</dbReference>
<sequence length="1304" mass="146045">MRGLQFLLLVHLLLMMARSAQSQPAGLPFIQHYAPTTYHAHPESRAIIQDSQGILYVGNQHGLLAFDGSTWQLTNVPGQAVRALAIDSTNTIYIGTDTNFGLLRIEPSGKRCYVSLSDQLSSSSIASAKTVWVFCSDNRVYFGTDQVVYAYRTDQFKSSRDKRDKSKSNRFQPDQRWNVPAGIRHASFAQNTLIVQTKQGQLLRASVSPNSTQSGQLTPLLGTERLIHERIEAILPYTGNRQLIVTCQGGLFIYDRQQSSLTTLPTQADEWLHRARIFRAIYIADGTTHRYVIGSATDGARILDEAGNEVQRINESNGLYRNVVLSLFYDREKSLWVGTGSGLDRIEINLPISRFESSLNVRSTVRAIRRHEGRLFIGTGLGLYGWTDTKHQFERVPGTDASCWSLLADGPDLWAGSSGAIWWVRQNRVTETLRTDDQLVMALLRPHRFANYLLAATNAGVRIYRRDVDHWQYVGNLAGVQTECVSLAEDRNGTIWIGTQRSGFYQLKPVNTLQLTSPIGHFGTGQGLASTNWNHIFPTSLGLRFTAGGQLYTFDPQANRFIADNSFGPVLKNLNADAPYLAEGKEQSLWFANPPVLFRPEADGKWKADTLSLKPIRQGGYVVYPEANGLVWLGNDEGLYRYDGAQMVMPPDYPALIRAVRLLANDSLVYAGNMADARPPRMVLPYRYRAVSFQFAATSYVGEGGNEFQVRLVGKGQMPDDSVWSKWSHETRKDYTNLPAGKYTFWVRARDPYGQLSRECSFSFEIALPWFLSPWAYVLYALLICTLITGVVRYYTRRLTRDKLKLESLVHDRTVQVVEQKEEILAQSVRLQMAKEVAESANRAKSEFLANMSHELRTPLNGILGFTQILQRDTNLNEGQQRGLGVIRTSGEHLLTLINEVLDIAKIEAQRFEFQRAPFALPDLLTKVALFFRARAEQKGLTFSYVPESNIPSTVLGDEKRLMQVLNNLLSNAVKFTEKGKVSLVVTSQEIRPGAYRVVFQVSDTGIGIPADRLAEIFQPFYQVRGQQQFIEGTGLGLAISDKLVGLMGGNLSVVSNPNQGSTFTVSLPLSADSSGSQMVIKPTSKRITGYEGPRRRVLVADDHVDNRLVVVALLASLGFLVDEAIDGEQSLDLVRVQPPDLILMDLVMPKLSGFDALQQLRMWPEVADTKVIAFSANVFEQNQQRSLREGFDDFVAKPVDVDNMLTKIGQHLALTWQYEPDTSSVLPSTSDQNDVVLPPADQLESLLERANQSDIRGVLEKLSAIDAMNSDYRPFVTILRQWANEFDTRRIRQYLTDCLNSTL</sequence>
<evidence type="ECO:0000256" key="9">
    <source>
        <dbReference type="ARBA" id="ARBA00023012"/>
    </source>
</evidence>
<keyword evidence="10 13" id="KW-0472">Membrane</keyword>
<dbReference type="SMART" id="SM00387">
    <property type="entry name" value="HATPase_c"/>
    <property type="match status" value="1"/>
</dbReference>
<dbReference type="InterPro" id="IPR015943">
    <property type="entry name" value="WD40/YVTN_repeat-like_dom_sf"/>
</dbReference>
<dbReference type="PRINTS" id="PR00344">
    <property type="entry name" value="BCTRLSENSOR"/>
</dbReference>
<dbReference type="InterPro" id="IPR004358">
    <property type="entry name" value="Sig_transdc_His_kin-like_C"/>
</dbReference>
<feature type="chain" id="PRO_5026891912" description="histidine kinase" evidence="14">
    <location>
        <begin position="23"/>
        <end position="1304"/>
    </location>
</feature>
<organism evidence="17 18">
    <name type="scientific">Spirosoma terrae</name>
    <dbReference type="NCBI Taxonomy" id="1968276"/>
    <lineage>
        <taxon>Bacteria</taxon>
        <taxon>Pseudomonadati</taxon>
        <taxon>Bacteroidota</taxon>
        <taxon>Cytophagia</taxon>
        <taxon>Cytophagales</taxon>
        <taxon>Cytophagaceae</taxon>
        <taxon>Spirosoma</taxon>
    </lineage>
</organism>
<keyword evidence="13" id="KW-0812">Transmembrane</keyword>
<dbReference type="Proteomes" id="UP000474175">
    <property type="component" value="Unassembled WGS sequence"/>
</dbReference>
<evidence type="ECO:0000256" key="8">
    <source>
        <dbReference type="ARBA" id="ARBA00022840"/>
    </source>
</evidence>
<dbReference type="EMBL" id="JAAFZH010000020">
    <property type="protein sequence ID" value="NDU98770.1"/>
    <property type="molecule type" value="Genomic_DNA"/>
</dbReference>
<reference evidence="17 18" key="1">
    <citation type="submission" date="2020-02" db="EMBL/GenBank/DDBJ databases">
        <title>Draft genome sequence of two Spirosoma agri KCTC 52727 and Spirosoma terrae KCTC 52035.</title>
        <authorList>
            <person name="Rojas J."/>
            <person name="Ambika Manirajan B."/>
            <person name="Suarez C."/>
            <person name="Ratering S."/>
            <person name="Schnell S."/>
        </authorList>
    </citation>
    <scope>NUCLEOTIDE SEQUENCE [LARGE SCALE GENOMIC DNA]</scope>
    <source>
        <strain evidence="17 18">KCTC 52035</strain>
    </source>
</reference>
<dbReference type="InterPro" id="IPR003661">
    <property type="entry name" value="HisK_dim/P_dom"/>
</dbReference>
<keyword evidence="7" id="KW-0418">Kinase</keyword>
<dbReference type="InterPro" id="IPR005467">
    <property type="entry name" value="His_kinase_dom"/>
</dbReference>
<proteinExistence type="predicted"/>
<dbReference type="InterPro" id="IPR003594">
    <property type="entry name" value="HATPase_dom"/>
</dbReference>
<dbReference type="SMART" id="SM00388">
    <property type="entry name" value="HisKA"/>
    <property type="match status" value="1"/>
</dbReference>
<evidence type="ECO:0000256" key="4">
    <source>
        <dbReference type="ARBA" id="ARBA00022553"/>
    </source>
</evidence>
<dbReference type="InterPro" id="IPR011047">
    <property type="entry name" value="Quinoprotein_ADH-like_sf"/>
</dbReference>
<dbReference type="PROSITE" id="PS50110">
    <property type="entry name" value="RESPONSE_REGULATORY"/>
    <property type="match status" value="1"/>
</dbReference>
<dbReference type="CDD" id="cd00082">
    <property type="entry name" value="HisKA"/>
    <property type="match status" value="1"/>
</dbReference>
<comment type="caution">
    <text evidence="17">The sequence shown here is derived from an EMBL/GenBank/DDBJ whole genome shotgun (WGS) entry which is preliminary data.</text>
</comment>
<name>A0A6L9LEI6_9BACT</name>
<dbReference type="Gene3D" id="3.30.565.10">
    <property type="entry name" value="Histidine kinase-like ATPase, C-terminal domain"/>
    <property type="match status" value="1"/>
</dbReference>
<comment type="subcellular location">
    <subcellularLocation>
        <location evidence="2">Membrane</location>
    </subcellularLocation>
</comment>
<dbReference type="InterPro" id="IPR036890">
    <property type="entry name" value="HATPase_C_sf"/>
</dbReference>
<feature type="domain" description="Histidine kinase" evidence="15">
    <location>
        <begin position="851"/>
        <end position="1072"/>
    </location>
</feature>
<dbReference type="Pfam" id="PF00512">
    <property type="entry name" value="HisKA"/>
    <property type="match status" value="1"/>
</dbReference>